<dbReference type="Proteomes" id="UP000029221">
    <property type="component" value="Unassembled WGS sequence"/>
</dbReference>
<dbReference type="EMBL" id="BBML01000006">
    <property type="protein sequence ID" value="GAK97713.1"/>
    <property type="molecule type" value="Genomic_DNA"/>
</dbReference>
<evidence type="ECO:0000313" key="3">
    <source>
        <dbReference type="Proteomes" id="UP000029221"/>
    </source>
</evidence>
<feature type="transmembrane region" description="Helical" evidence="1">
    <location>
        <begin position="26"/>
        <end position="45"/>
    </location>
</feature>
<comment type="caution">
    <text evidence="2">The sequence shown here is derived from an EMBL/GenBank/DDBJ whole genome shotgun (WGS) entry which is preliminary data.</text>
</comment>
<organism evidence="2 3">
    <name type="scientific">Nonlabens tegetincola</name>
    <dbReference type="NCBI Taxonomy" id="323273"/>
    <lineage>
        <taxon>Bacteria</taxon>
        <taxon>Pseudomonadati</taxon>
        <taxon>Bacteroidota</taxon>
        <taxon>Flavobacteriia</taxon>
        <taxon>Flavobacteriales</taxon>
        <taxon>Flavobacteriaceae</taxon>
        <taxon>Nonlabens</taxon>
    </lineage>
</organism>
<keyword evidence="1" id="KW-1133">Transmembrane helix</keyword>
<accession>A0A090Q7G0</accession>
<reference evidence="2" key="1">
    <citation type="journal article" date="2014" name="Genome Announc.">
        <title>Draft Genome Sequences of Marine Flavobacterium Nonlabens Strains NR17, NR24, NR27, NR32, NR33, and Ara13.</title>
        <authorList>
            <person name="Nakanishi M."/>
            <person name="Meirelles P."/>
            <person name="Suzuki R."/>
            <person name="Takatani N."/>
            <person name="Mino S."/>
            <person name="Suda W."/>
            <person name="Oshima K."/>
            <person name="Hattori M."/>
            <person name="Ohkuma M."/>
            <person name="Hosokawa M."/>
            <person name="Miyashita K."/>
            <person name="Thompson F.L."/>
            <person name="Niwa A."/>
            <person name="Sawabe T."/>
            <person name="Sawabe T."/>
        </authorList>
    </citation>
    <scope>NUCLEOTIDE SEQUENCE [LARGE SCALE GENOMIC DNA]</scope>
    <source>
        <strain evidence="2">JCM 19294</strain>
    </source>
</reference>
<keyword evidence="3" id="KW-1185">Reference proteome</keyword>
<keyword evidence="1" id="KW-0472">Membrane</keyword>
<keyword evidence="1" id="KW-0812">Transmembrane</keyword>
<dbReference type="AlphaFoldDB" id="A0A090Q7G0"/>
<gene>
    <name evidence="2" type="ORF">JCM19294_249</name>
</gene>
<protein>
    <submittedName>
        <fullName evidence="2">Uncharacterized protein</fullName>
    </submittedName>
</protein>
<proteinExistence type="predicted"/>
<evidence type="ECO:0000256" key="1">
    <source>
        <dbReference type="SAM" id="Phobius"/>
    </source>
</evidence>
<evidence type="ECO:0000313" key="2">
    <source>
        <dbReference type="EMBL" id="GAK97713.1"/>
    </source>
</evidence>
<name>A0A090Q7G0_9FLAO</name>
<sequence>MEQSACNRPSSFILLRFRESVKTKTILLELKIYISYLLFINTYIIDF</sequence>